<dbReference type="AlphaFoldDB" id="A0AAD9FWX4"/>
<feature type="region of interest" description="Disordered" evidence="3">
    <location>
        <begin position="61"/>
        <end position="107"/>
    </location>
</feature>
<feature type="region of interest" description="Disordered" evidence="3">
    <location>
        <begin position="124"/>
        <end position="161"/>
    </location>
</feature>
<evidence type="ECO:0000256" key="1">
    <source>
        <dbReference type="ARBA" id="ARBA00004496"/>
    </source>
</evidence>
<protein>
    <recommendedName>
        <fullName evidence="6">Dynactin 2</fullName>
    </recommendedName>
</protein>
<accession>A0AAD9FWX4</accession>
<dbReference type="GO" id="GO:0007017">
    <property type="term" value="P:microtubule-based process"/>
    <property type="evidence" value="ECO:0007669"/>
    <property type="project" value="InterPro"/>
</dbReference>
<dbReference type="GO" id="GO:0005737">
    <property type="term" value="C:cytoplasm"/>
    <property type="evidence" value="ECO:0007669"/>
    <property type="project" value="UniProtKB-SubCell"/>
</dbReference>
<dbReference type="EMBL" id="JAODAN010000001">
    <property type="protein sequence ID" value="KAK1927656.1"/>
    <property type="molecule type" value="Genomic_DNA"/>
</dbReference>
<name>A0AAD9FWX4_PAPLA</name>
<evidence type="ECO:0008006" key="6">
    <source>
        <dbReference type="Google" id="ProtNLM"/>
    </source>
</evidence>
<organism evidence="4 5">
    <name type="scientific">Papiliotrema laurentii</name>
    <name type="common">Cryptococcus laurentii</name>
    <dbReference type="NCBI Taxonomy" id="5418"/>
    <lineage>
        <taxon>Eukaryota</taxon>
        <taxon>Fungi</taxon>
        <taxon>Dikarya</taxon>
        <taxon>Basidiomycota</taxon>
        <taxon>Agaricomycotina</taxon>
        <taxon>Tremellomycetes</taxon>
        <taxon>Tremellales</taxon>
        <taxon>Rhynchogastremaceae</taxon>
        <taxon>Papiliotrema</taxon>
    </lineage>
</organism>
<comment type="subcellular location">
    <subcellularLocation>
        <location evidence="1">Cytoplasm</location>
    </subcellularLocation>
</comment>
<feature type="region of interest" description="Disordered" evidence="3">
    <location>
        <begin position="1"/>
        <end position="36"/>
    </location>
</feature>
<feature type="region of interest" description="Disordered" evidence="3">
    <location>
        <begin position="203"/>
        <end position="228"/>
    </location>
</feature>
<feature type="compositionally biased region" description="Basic and acidic residues" evidence="3">
    <location>
        <begin position="211"/>
        <end position="228"/>
    </location>
</feature>
<dbReference type="InterPro" id="IPR028133">
    <property type="entry name" value="Dynamitin"/>
</dbReference>
<proteinExistence type="predicted"/>
<evidence type="ECO:0000313" key="4">
    <source>
        <dbReference type="EMBL" id="KAK1927656.1"/>
    </source>
</evidence>
<gene>
    <name evidence="4" type="ORF">DB88DRAFT_478781</name>
</gene>
<evidence type="ECO:0000313" key="5">
    <source>
        <dbReference type="Proteomes" id="UP001182556"/>
    </source>
</evidence>
<comment type="caution">
    <text evidence="4">The sequence shown here is derived from an EMBL/GenBank/DDBJ whole genome shotgun (WGS) entry which is preliminary data.</text>
</comment>
<feature type="compositionally biased region" description="Polar residues" evidence="3">
    <location>
        <begin position="127"/>
        <end position="146"/>
    </location>
</feature>
<reference evidence="4" key="1">
    <citation type="submission" date="2023-02" db="EMBL/GenBank/DDBJ databases">
        <title>Identification and recombinant expression of a fungal hydrolase from Papiliotrema laurentii that hydrolyzes apple cutin and clears colloidal polyester polyurethane.</title>
        <authorList>
            <consortium name="DOE Joint Genome Institute"/>
            <person name="Roman V.A."/>
            <person name="Bojanowski C."/>
            <person name="Crable B.R."/>
            <person name="Wagner D.N."/>
            <person name="Hung C.S."/>
            <person name="Nadeau L.J."/>
            <person name="Schratz L."/>
            <person name="Haridas S."/>
            <person name="Pangilinan J."/>
            <person name="Lipzen A."/>
            <person name="Na H."/>
            <person name="Yan M."/>
            <person name="Ng V."/>
            <person name="Grigoriev I.V."/>
            <person name="Spatafora J.W."/>
            <person name="Barlow D."/>
            <person name="Biffinger J."/>
            <person name="Kelley-Loughnane N."/>
            <person name="Varaljay V.A."/>
            <person name="Crookes-Goodson W.J."/>
        </authorList>
    </citation>
    <scope>NUCLEOTIDE SEQUENCE</scope>
    <source>
        <strain evidence="4">5307AH</strain>
    </source>
</reference>
<dbReference type="GO" id="GO:0005869">
    <property type="term" value="C:dynactin complex"/>
    <property type="evidence" value="ECO:0007669"/>
    <property type="project" value="InterPro"/>
</dbReference>
<sequence length="423" mass="46379">MTSKYLGLPDIDTAPDVFETPDEPEPVLRPSDAGYDDEDAVVKSKSELIDASGLPARRKAEKVFGRGTRRHDLSTLSYRPRVPPLRRHRSDSSSSSSDEFVTKETPAARIRRLKAELEEVEALLKAQSSRQPTVTASTPAQGSAATVTEGKRRSVLPPREPVDLVAELAGLKDRLTGIAVEEDAPRKGLEPTRDMRDRLERLSHASPISKEGLEHGQGHQEREGGEVDLSEIDKRLATLEDLIGRSDPAFDASSSPLITTLNKHDHLLSLLTQPRHLDAISRRVKLLLVDLDRAAAAARRNPSGSNSQPSSDKTVTLSAADYTALQGLFALLPRLDPLLPIVPPLLDRLRSLSGLHAAASEVADGLVRLRESEKKGGEEVKELTDIVEGVQKGLDEAGKTILTNWESLERRLKELEQRVEKLN</sequence>
<keyword evidence="5" id="KW-1185">Reference proteome</keyword>
<dbReference type="PANTHER" id="PTHR15346">
    <property type="entry name" value="DYNACTIN SUBUNIT"/>
    <property type="match status" value="1"/>
</dbReference>
<keyword evidence="2" id="KW-0963">Cytoplasm</keyword>
<dbReference type="Pfam" id="PF04912">
    <property type="entry name" value="Dynamitin"/>
    <property type="match status" value="1"/>
</dbReference>
<dbReference type="Proteomes" id="UP001182556">
    <property type="component" value="Unassembled WGS sequence"/>
</dbReference>
<evidence type="ECO:0000256" key="3">
    <source>
        <dbReference type="SAM" id="MobiDB-lite"/>
    </source>
</evidence>
<evidence type="ECO:0000256" key="2">
    <source>
        <dbReference type="ARBA" id="ARBA00022490"/>
    </source>
</evidence>